<evidence type="ECO:0000313" key="3">
    <source>
        <dbReference type="EMBL" id="MFD2662444.1"/>
    </source>
</evidence>
<evidence type="ECO:0000256" key="2">
    <source>
        <dbReference type="SAM" id="Phobius"/>
    </source>
</evidence>
<evidence type="ECO:0000256" key="1">
    <source>
        <dbReference type="SAM" id="MobiDB-lite"/>
    </source>
</evidence>
<gene>
    <name evidence="3" type="ORF">ACFSW5_19495</name>
</gene>
<feature type="region of interest" description="Disordered" evidence="1">
    <location>
        <begin position="220"/>
        <end position="255"/>
    </location>
</feature>
<reference evidence="4" key="1">
    <citation type="journal article" date="2019" name="Int. J. Syst. Evol. Microbiol.">
        <title>The Global Catalogue of Microorganisms (GCM) 10K type strain sequencing project: providing services to taxonomists for standard genome sequencing and annotation.</title>
        <authorList>
            <consortium name="The Broad Institute Genomics Platform"/>
            <consortium name="The Broad Institute Genome Sequencing Center for Infectious Disease"/>
            <person name="Wu L."/>
            <person name="Ma J."/>
        </authorList>
    </citation>
    <scope>NUCLEOTIDE SEQUENCE [LARGE SCALE GENOMIC DNA]</scope>
    <source>
        <strain evidence="4">TISTR 1827</strain>
    </source>
</reference>
<feature type="transmembrane region" description="Helical" evidence="2">
    <location>
        <begin position="184"/>
        <end position="205"/>
    </location>
</feature>
<evidence type="ECO:0000313" key="4">
    <source>
        <dbReference type="Proteomes" id="UP001597493"/>
    </source>
</evidence>
<comment type="caution">
    <text evidence="3">The sequence shown here is derived from an EMBL/GenBank/DDBJ whole genome shotgun (WGS) entry which is preliminary data.</text>
</comment>
<dbReference type="EMBL" id="JBHUMY010000028">
    <property type="protein sequence ID" value="MFD2662444.1"/>
    <property type="molecule type" value="Genomic_DNA"/>
</dbReference>
<proteinExistence type="predicted"/>
<keyword evidence="2" id="KW-0812">Transmembrane</keyword>
<feature type="compositionally biased region" description="Low complexity" evidence="1">
    <location>
        <begin position="221"/>
        <end position="255"/>
    </location>
</feature>
<name>A0ABW5R1A2_9BACL</name>
<protein>
    <submittedName>
        <fullName evidence="3">Uncharacterized protein</fullName>
    </submittedName>
</protein>
<organism evidence="3 4">
    <name type="scientific">Paenibacillus thailandensis</name>
    <dbReference type="NCBI Taxonomy" id="393250"/>
    <lineage>
        <taxon>Bacteria</taxon>
        <taxon>Bacillati</taxon>
        <taxon>Bacillota</taxon>
        <taxon>Bacilli</taxon>
        <taxon>Bacillales</taxon>
        <taxon>Paenibacillaceae</taxon>
        <taxon>Paenibacillus</taxon>
    </lineage>
</organism>
<accession>A0ABW5R1A2</accession>
<dbReference type="Proteomes" id="UP001597493">
    <property type="component" value="Unassembled WGS sequence"/>
</dbReference>
<sequence>MQFDAYKSNIRAYLADFYRYFEGQFKDRPVSSYSVIFEDEAADVNRYIQGVVDEISYEVREQLEQQFGREEGGALYERFRRMLPKQEVNTCVCQPPRAAEPERATEPPRSGPVYTGASAQRGHFEYKNAPQYRPRVSGGPGRMAAQRIRIVSAGTGVLLGGLTGYSIGKAAFATAAGFAIGKTALAAAAGMVIGGVALLTAAELMMGQKPKQRTYVTLSGAPNARPQQAPPRTSAAARPAGTPTPSASSGAAASASSGVTGADIKQVLAQRHQEVARFIIALVDQMESNYRHISKTAI</sequence>
<keyword evidence="4" id="KW-1185">Reference proteome</keyword>
<feature type="transmembrane region" description="Helical" evidence="2">
    <location>
        <begin position="150"/>
        <end position="172"/>
    </location>
</feature>
<dbReference type="RefSeq" id="WP_379276750.1">
    <property type="nucleotide sequence ID" value="NZ_JBHUGT010000025.1"/>
</dbReference>
<keyword evidence="2" id="KW-0472">Membrane</keyword>
<keyword evidence="2" id="KW-1133">Transmembrane helix</keyword>